<dbReference type="PROSITE" id="PS50943">
    <property type="entry name" value="HTH_CROC1"/>
    <property type="match status" value="1"/>
</dbReference>
<dbReference type="Gene3D" id="1.25.40.400">
    <property type="match status" value="1"/>
</dbReference>
<evidence type="ECO:0000313" key="6">
    <source>
        <dbReference type="Proteomes" id="UP000294726"/>
    </source>
</evidence>
<dbReference type="PANTHER" id="PTHR37038">
    <property type="entry name" value="TRANSCRIPTIONAL REGULATOR-RELATED"/>
    <property type="match status" value="1"/>
</dbReference>
<dbReference type="EMBL" id="WERV01000003">
    <property type="protein sequence ID" value="MDV7715022.1"/>
    <property type="molecule type" value="Genomic_DNA"/>
</dbReference>
<reference evidence="3 5" key="1">
    <citation type="journal article" date="2016" name="BMC Genomics">
        <title>Consensus pan-genome assembly of the specialised wine bacterium Oenococcus oeni.</title>
        <authorList>
            <person name="Sternes P.R."/>
            <person name="Borneman A.R."/>
        </authorList>
    </citation>
    <scope>NUCLEOTIDE SEQUENCE [LARGE SCALE GENOMIC DNA]</scope>
    <source>
        <strain evidence="3 5">AWRIB661</strain>
    </source>
</reference>
<dbReference type="InterPro" id="IPR010057">
    <property type="entry name" value="Transcription_activator_Rgg_C"/>
</dbReference>
<evidence type="ECO:0000313" key="3">
    <source>
        <dbReference type="EMBL" id="OIM22075.1"/>
    </source>
</evidence>
<accession>A0A650C6C9</accession>
<dbReference type="Proteomes" id="UP000181728">
    <property type="component" value="Unassembled WGS sequence"/>
</dbReference>
<dbReference type="Gene3D" id="1.10.260.40">
    <property type="entry name" value="lambda repressor-like DNA-binding domains"/>
    <property type="match status" value="1"/>
</dbReference>
<sequence>MQKAETFKKAGLVFKKIRKQRKISISSLSEGIISSSSISKFEEGRTQLSFINLSQLLMRMHVSLDEFYCKVYAGQVDSYTSFLNQINYIYQNNDLPALKKIANEKISHFKVDSNFDNLIESSSVCALIRRADPSFHVDSKIKKSLFDYLDKVEHWDFIEFSVFNNCMLIFDNEMIESALKEMLYLNLDNNPKNISRIVSAFSNAIDIFYRRKDYQKAKLLLGQIEKIVDDQSDLINRFKQKFFDNLLSLNEKQAEENNCFLIEFLRLVGSNSLATSYEKYIEKYSFRQN</sequence>
<dbReference type="InterPro" id="IPR001387">
    <property type="entry name" value="Cro/C1-type_HTH"/>
</dbReference>
<dbReference type="SMART" id="SM00530">
    <property type="entry name" value="HTH_XRE"/>
    <property type="match status" value="1"/>
</dbReference>
<dbReference type="Proteomes" id="UP000294726">
    <property type="component" value="Chromosome"/>
</dbReference>
<dbReference type="EMBL" id="MLOK01000012">
    <property type="protein sequence ID" value="OIM22075.1"/>
    <property type="molecule type" value="Genomic_DNA"/>
</dbReference>
<dbReference type="SUPFAM" id="SSF47413">
    <property type="entry name" value="lambda repressor-like DNA-binding domains"/>
    <property type="match status" value="1"/>
</dbReference>
<dbReference type="Proteomes" id="UP001281024">
    <property type="component" value="Unassembled WGS sequence"/>
</dbReference>
<reference evidence="4 6" key="2">
    <citation type="submission" date="2018-08" db="EMBL/GenBank/DDBJ databases">
        <authorList>
            <person name="Lorentzen P. G. S. M."/>
        </authorList>
    </citation>
    <scope>NUCLEOTIDE SEQUENCE [LARGE SCALE GENOMIC DNA]</scope>
    <source>
        <strain evidence="4 6">CRBO_1381</strain>
    </source>
</reference>
<evidence type="ECO:0000313" key="4">
    <source>
        <dbReference type="EMBL" id="VDB97191.1"/>
    </source>
</evidence>
<evidence type="ECO:0000313" key="5">
    <source>
        <dbReference type="Proteomes" id="UP000181728"/>
    </source>
</evidence>
<name>A0A650C6C9_OENOE</name>
<protein>
    <submittedName>
        <fullName evidence="2">Helix-turn-helix domain-containing protein</fullName>
    </submittedName>
    <submittedName>
        <fullName evidence="3">XRE family transcriptional regulator</fullName>
    </submittedName>
</protein>
<dbReference type="NCBIfam" id="TIGR01716">
    <property type="entry name" value="RGG_Cterm"/>
    <property type="match status" value="1"/>
</dbReference>
<reference evidence="2" key="3">
    <citation type="submission" date="2019-10" db="EMBL/GenBank/DDBJ databases">
        <title>Malate fermentation in French cider.</title>
        <authorList>
            <person name="Cousin F.J."/>
            <person name="Medina Fernandez S."/>
            <person name="Misery B."/>
            <person name="Laplace J.-M."/>
            <person name="Cretenet M."/>
        </authorList>
    </citation>
    <scope>NUCLEOTIDE SEQUENCE</scope>
    <source>
        <strain evidence="2">UCMA15129</strain>
    </source>
</reference>
<dbReference type="InterPro" id="IPR053163">
    <property type="entry name" value="HTH-type_regulator_Rgg"/>
</dbReference>
<dbReference type="InterPro" id="IPR010982">
    <property type="entry name" value="Lambda_DNA-bd_dom_sf"/>
</dbReference>
<dbReference type="GO" id="GO:0003677">
    <property type="term" value="F:DNA binding"/>
    <property type="evidence" value="ECO:0007669"/>
    <property type="project" value="InterPro"/>
</dbReference>
<organism evidence="3 5">
    <name type="scientific">Oenococcus oeni</name>
    <name type="common">Leuconostoc oenos</name>
    <dbReference type="NCBI Taxonomy" id="1247"/>
    <lineage>
        <taxon>Bacteria</taxon>
        <taxon>Bacillati</taxon>
        <taxon>Bacillota</taxon>
        <taxon>Bacilli</taxon>
        <taxon>Lactobacillales</taxon>
        <taxon>Lactobacillaceae</taxon>
        <taxon>Oenococcus</taxon>
    </lineage>
</organism>
<dbReference type="Pfam" id="PF21259">
    <property type="entry name" value="Rgg_C"/>
    <property type="match status" value="1"/>
</dbReference>
<dbReference type="AlphaFoldDB" id="A0A650C6C9"/>
<dbReference type="PANTHER" id="PTHR37038:SF12">
    <property type="entry name" value="TRANSCRIPTIONAL REGULATOR"/>
    <property type="match status" value="1"/>
</dbReference>
<evidence type="ECO:0000313" key="2">
    <source>
        <dbReference type="EMBL" id="MDV7715022.1"/>
    </source>
</evidence>
<proteinExistence type="predicted"/>
<dbReference type="EMBL" id="LR031358">
    <property type="protein sequence ID" value="VDB97191.1"/>
    <property type="molecule type" value="Genomic_DNA"/>
</dbReference>
<dbReference type="Pfam" id="PF01381">
    <property type="entry name" value="HTH_3"/>
    <property type="match status" value="1"/>
</dbReference>
<feature type="domain" description="HTH cro/C1-type" evidence="1">
    <location>
        <begin position="14"/>
        <end position="67"/>
    </location>
</feature>
<dbReference type="RefSeq" id="WP_002823025.1">
    <property type="nucleotide sequence ID" value="NZ_CP038451.1"/>
</dbReference>
<gene>
    <name evidence="3" type="ORF">ATX59_01030</name>
    <name evidence="2" type="ORF">GA838_04465</name>
    <name evidence="4" type="ORF">OENI_0195</name>
</gene>
<evidence type="ECO:0000259" key="1">
    <source>
        <dbReference type="PROSITE" id="PS50943"/>
    </source>
</evidence>